<evidence type="ECO:0000256" key="1">
    <source>
        <dbReference type="ARBA" id="ARBA00022490"/>
    </source>
</evidence>
<feature type="binding site" evidence="9">
    <location>
        <begin position="277"/>
        <end position="280"/>
    </location>
    <ligand>
        <name>ATP</name>
        <dbReference type="ChEBI" id="CHEBI:30616"/>
    </ligand>
</feature>
<dbReference type="GO" id="GO:0016260">
    <property type="term" value="P:selenocysteine biosynthetic process"/>
    <property type="evidence" value="ECO:0007669"/>
    <property type="project" value="UniProtKB-UniRule"/>
</dbReference>
<dbReference type="InterPro" id="IPR010978">
    <property type="entry name" value="tRNA-bd_arm"/>
</dbReference>
<organism evidence="12 13">
    <name type="scientific">Streptomyces showdoensis</name>
    <dbReference type="NCBI Taxonomy" id="68268"/>
    <lineage>
        <taxon>Bacteria</taxon>
        <taxon>Bacillati</taxon>
        <taxon>Actinomycetota</taxon>
        <taxon>Actinomycetes</taxon>
        <taxon>Kitasatosporales</taxon>
        <taxon>Streptomycetaceae</taxon>
        <taxon>Streptomyces</taxon>
    </lineage>
</organism>
<dbReference type="PRINTS" id="PR00981">
    <property type="entry name" value="TRNASYNTHSER"/>
</dbReference>
<dbReference type="PANTHER" id="PTHR11778">
    <property type="entry name" value="SERYL-TRNA SYNTHETASE"/>
    <property type="match status" value="1"/>
</dbReference>
<keyword evidence="6 7" id="KW-0030">Aminoacyl-tRNA synthetase</keyword>
<dbReference type="Gene3D" id="3.30.930.10">
    <property type="entry name" value="Bira Bifunctional Protein, Domain 2"/>
    <property type="match status" value="1"/>
</dbReference>
<proteinExistence type="inferred from homology"/>
<comment type="subcellular location">
    <subcellularLocation>
        <location evidence="7">Cytoplasm</location>
    </subcellularLocation>
</comment>
<feature type="binding site" evidence="7 9">
    <location>
        <begin position="261"/>
        <end position="263"/>
    </location>
    <ligand>
        <name>ATP</name>
        <dbReference type="ChEBI" id="CHEBI:30616"/>
    </ligand>
</feature>
<dbReference type="RefSeq" id="WP_046912013.1">
    <property type="nucleotide sequence ID" value="NZ_BAAAXG010000026.1"/>
</dbReference>
<feature type="binding site" evidence="7">
    <location>
        <begin position="230"/>
        <end position="232"/>
    </location>
    <ligand>
        <name>L-serine</name>
        <dbReference type="ChEBI" id="CHEBI:33384"/>
    </ligand>
</feature>
<reference evidence="12 13" key="1">
    <citation type="submission" date="2015-05" db="EMBL/GenBank/DDBJ databases">
        <title>Draft Genome assembly of Streptomyces showdoensis.</title>
        <authorList>
            <person name="Thapa K.K."/>
            <person name="Metsa-Ketela M."/>
        </authorList>
    </citation>
    <scope>NUCLEOTIDE SEQUENCE [LARGE SCALE GENOMIC DNA]</scope>
    <source>
        <strain evidence="12 13">ATCC 15227</strain>
    </source>
</reference>
<dbReference type="UniPathway" id="UPA00906">
    <property type="reaction ID" value="UER00895"/>
</dbReference>
<comment type="catalytic activity">
    <reaction evidence="7">
        <text>tRNA(Sec) + L-serine + ATP = L-seryl-tRNA(Sec) + AMP + diphosphate + H(+)</text>
        <dbReference type="Rhea" id="RHEA:42580"/>
        <dbReference type="Rhea" id="RHEA-COMP:9742"/>
        <dbReference type="Rhea" id="RHEA-COMP:10128"/>
        <dbReference type="ChEBI" id="CHEBI:15378"/>
        <dbReference type="ChEBI" id="CHEBI:30616"/>
        <dbReference type="ChEBI" id="CHEBI:33019"/>
        <dbReference type="ChEBI" id="CHEBI:33384"/>
        <dbReference type="ChEBI" id="CHEBI:78442"/>
        <dbReference type="ChEBI" id="CHEBI:78533"/>
        <dbReference type="ChEBI" id="CHEBI:456215"/>
        <dbReference type="EC" id="6.1.1.11"/>
    </reaction>
</comment>
<feature type="binding site" evidence="7">
    <location>
        <position position="386"/>
    </location>
    <ligand>
        <name>L-serine</name>
        <dbReference type="ChEBI" id="CHEBI:33384"/>
    </ligand>
</feature>
<dbReference type="EMBL" id="LAQS01000092">
    <property type="protein sequence ID" value="KKZ69463.1"/>
    <property type="molecule type" value="Genomic_DNA"/>
</dbReference>
<keyword evidence="1 7" id="KW-0963">Cytoplasm</keyword>
<dbReference type="InterPro" id="IPR002314">
    <property type="entry name" value="aa-tRNA-synt_IIb"/>
</dbReference>
<comment type="subunit">
    <text evidence="7">Homodimer. The tRNA molecule binds across the dimer.</text>
</comment>
<dbReference type="GO" id="GO:0005524">
    <property type="term" value="F:ATP binding"/>
    <property type="evidence" value="ECO:0007669"/>
    <property type="project" value="UniProtKB-UniRule"/>
</dbReference>
<comment type="caution">
    <text evidence="12">The sequence shown here is derived from an EMBL/GenBank/DDBJ whole genome shotgun (WGS) entry which is preliminary data.</text>
</comment>
<evidence type="ECO:0000256" key="4">
    <source>
        <dbReference type="ARBA" id="ARBA00022840"/>
    </source>
</evidence>
<name>A0A2P2GDA6_STREW</name>
<keyword evidence="4 7" id="KW-0067">ATP-binding</keyword>
<dbReference type="InterPro" id="IPR045864">
    <property type="entry name" value="aa-tRNA-synth_II/BPL/LPL"/>
</dbReference>
<dbReference type="CDD" id="cd00770">
    <property type="entry name" value="SerRS_core"/>
    <property type="match status" value="1"/>
</dbReference>
<feature type="binding site" evidence="7 9">
    <location>
        <begin position="348"/>
        <end position="351"/>
    </location>
    <ligand>
        <name>ATP</name>
        <dbReference type="ChEBI" id="CHEBI:30616"/>
    </ligand>
</feature>
<feature type="binding site" evidence="7 8">
    <location>
        <position position="284"/>
    </location>
    <ligand>
        <name>L-serine</name>
        <dbReference type="ChEBI" id="CHEBI:33384"/>
    </ligand>
</feature>
<dbReference type="SUPFAM" id="SSF55681">
    <property type="entry name" value="Class II aaRS and biotin synthetases"/>
    <property type="match status" value="1"/>
</dbReference>
<dbReference type="PIRSF" id="PIRSF001529">
    <property type="entry name" value="Ser-tRNA-synth_IIa"/>
    <property type="match status" value="1"/>
</dbReference>
<accession>A0A2P2GDA6</accession>
<comment type="pathway">
    <text evidence="7">Aminoacyl-tRNA biosynthesis; selenocysteinyl-tRNA(Sec) biosynthesis; L-seryl-tRNA(Sec) from L-serine and tRNA(Sec): step 1/1.</text>
</comment>
<evidence type="ECO:0000256" key="3">
    <source>
        <dbReference type="ARBA" id="ARBA00022741"/>
    </source>
</evidence>
<dbReference type="Gene3D" id="1.10.287.40">
    <property type="entry name" value="Serine-tRNA synthetase, tRNA binding domain"/>
    <property type="match status" value="1"/>
</dbReference>
<dbReference type="InterPro" id="IPR042103">
    <property type="entry name" value="SerRS_1_N_sf"/>
</dbReference>
<feature type="site" description="Important for serine binding" evidence="8">
    <location>
        <position position="386"/>
    </location>
</feature>
<dbReference type="GO" id="GO:0004828">
    <property type="term" value="F:serine-tRNA ligase activity"/>
    <property type="evidence" value="ECO:0007669"/>
    <property type="project" value="UniProtKB-UniRule"/>
</dbReference>
<evidence type="ECO:0000256" key="9">
    <source>
        <dbReference type="PIRSR" id="PIRSR001529-2"/>
    </source>
</evidence>
<dbReference type="EC" id="6.1.1.11" evidence="7"/>
<evidence type="ECO:0000313" key="12">
    <source>
        <dbReference type="EMBL" id="KKZ69463.1"/>
    </source>
</evidence>
<dbReference type="NCBIfam" id="TIGR00414">
    <property type="entry name" value="serS"/>
    <property type="match status" value="1"/>
</dbReference>
<evidence type="ECO:0000256" key="2">
    <source>
        <dbReference type="ARBA" id="ARBA00022598"/>
    </source>
</evidence>
<comment type="function">
    <text evidence="7">Catalyzes the attachment of serine to tRNA(Ser). Is also able to aminoacylate tRNA(Sec) with serine, to form the misacylated tRNA L-seryl-tRNA(Sec), which will be further converted into selenocysteinyl-tRNA(Sec).</text>
</comment>
<evidence type="ECO:0000313" key="13">
    <source>
        <dbReference type="Proteomes" id="UP000265325"/>
    </source>
</evidence>
<dbReference type="OrthoDB" id="9804647at2"/>
<comment type="domain">
    <text evidence="7">Consists of two distinct domains, a catalytic core and a N-terminal extension that is involved in tRNA binding.</text>
</comment>
<dbReference type="FunFam" id="1.10.287.40:FF:000004">
    <property type="entry name" value="Serine--tRNA ligase"/>
    <property type="match status" value="1"/>
</dbReference>
<dbReference type="InterPro" id="IPR006195">
    <property type="entry name" value="aa-tRNA-synth_II"/>
</dbReference>
<feature type="binding site" evidence="8">
    <location>
        <position position="230"/>
    </location>
    <ligand>
        <name>L-serine</name>
        <dbReference type="ChEBI" id="CHEBI:33384"/>
    </ligand>
</feature>
<dbReference type="AlphaFoldDB" id="A0A2P2GDA6"/>
<comment type="similarity">
    <text evidence="7">Belongs to the class-II aminoacyl-tRNA synthetase family. Type-1 seryl-tRNA synthetase subfamily.</text>
</comment>
<evidence type="ECO:0000259" key="11">
    <source>
        <dbReference type="PROSITE" id="PS50862"/>
    </source>
</evidence>
<dbReference type="Proteomes" id="UP000265325">
    <property type="component" value="Unassembled WGS sequence"/>
</dbReference>
<feature type="binding site" evidence="8">
    <location>
        <position position="261"/>
    </location>
    <ligand>
        <name>L-serine</name>
        <dbReference type="ChEBI" id="CHEBI:33384"/>
    </ligand>
</feature>
<evidence type="ECO:0000256" key="6">
    <source>
        <dbReference type="ARBA" id="ARBA00023146"/>
    </source>
</evidence>
<feature type="coiled-coil region" evidence="10">
    <location>
        <begin position="67"/>
        <end position="101"/>
    </location>
</feature>
<dbReference type="FunFam" id="3.30.930.10:FF:000048">
    <property type="entry name" value="Serine--tRNA ligase"/>
    <property type="match status" value="1"/>
</dbReference>
<protein>
    <recommendedName>
        <fullName evidence="7">Serine--tRNA ligase</fullName>
        <ecNumber evidence="7">6.1.1.11</ecNumber>
    </recommendedName>
    <alternativeName>
        <fullName evidence="7">Seryl-tRNA synthetase</fullName>
        <shortName evidence="7">SerRS</shortName>
    </alternativeName>
    <alternativeName>
        <fullName evidence="7">Seryl-tRNA(Ser/Sec) synthetase</fullName>
    </alternativeName>
</protein>
<keyword evidence="3 7" id="KW-0547">Nucleotide-binding</keyword>
<gene>
    <name evidence="7" type="primary">serS</name>
    <name evidence="12" type="ORF">VO63_34120</name>
</gene>
<dbReference type="PROSITE" id="PS50862">
    <property type="entry name" value="AA_TRNA_LIGASE_II"/>
    <property type="match status" value="1"/>
</dbReference>
<feature type="binding site" evidence="7">
    <location>
        <position position="277"/>
    </location>
    <ligand>
        <name>ATP</name>
        <dbReference type="ChEBI" id="CHEBI:30616"/>
    </ligand>
</feature>
<dbReference type="Pfam" id="PF00587">
    <property type="entry name" value="tRNA-synt_2b"/>
    <property type="match status" value="1"/>
</dbReference>
<keyword evidence="5 7" id="KW-0648">Protein biosynthesis</keyword>
<dbReference type="HAMAP" id="MF_00176">
    <property type="entry name" value="Ser_tRNA_synth_type1"/>
    <property type="match status" value="1"/>
</dbReference>
<keyword evidence="2 7" id="KW-0436">Ligase</keyword>
<keyword evidence="10" id="KW-0175">Coiled coil</keyword>
<evidence type="ECO:0000256" key="5">
    <source>
        <dbReference type="ARBA" id="ARBA00022917"/>
    </source>
</evidence>
<comment type="catalytic activity">
    <reaction evidence="7">
        <text>tRNA(Ser) + L-serine + ATP = L-seryl-tRNA(Ser) + AMP + diphosphate + H(+)</text>
        <dbReference type="Rhea" id="RHEA:12292"/>
        <dbReference type="Rhea" id="RHEA-COMP:9669"/>
        <dbReference type="Rhea" id="RHEA-COMP:9703"/>
        <dbReference type="ChEBI" id="CHEBI:15378"/>
        <dbReference type="ChEBI" id="CHEBI:30616"/>
        <dbReference type="ChEBI" id="CHEBI:33019"/>
        <dbReference type="ChEBI" id="CHEBI:33384"/>
        <dbReference type="ChEBI" id="CHEBI:78442"/>
        <dbReference type="ChEBI" id="CHEBI:78533"/>
        <dbReference type="ChEBI" id="CHEBI:456215"/>
        <dbReference type="EC" id="6.1.1.11"/>
    </reaction>
</comment>
<evidence type="ECO:0000256" key="8">
    <source>
        <dbReference type="PIRSR" id="PIRSR001529-1"/>
    </source>
</evidence>
<dbReference type="Pfam" id="PF02403">
    <property type="entry name" value="Seryl_tRNA_N"/>
    <property type="match status" value="1"/>
</dbReference>
<evidence type="ECO:0000256" key="10">
    <source>
        <dbReference type="SAM" id="Coils"/>
    </source>
</evidence>
<dbReference type="SUPFAM" id="SSF46589">
    <property type="entry name" value="tRNA-binding arm"/>
    <property type="match status" value="1"/>
</dbReference>
<dbReference type="GO" id="GO:0005737">
    <property type="term" value="C:cytoplasm"/>
    <property type="evidence" value="ECO:0007669"/>
    <property type="project" value="UniProtKB-SubCell"/>
</dbReference>
<sequence length="429" mass="47500">MIDLRLLREDPDRVRASQRARGEDVALVDALLSADERRRSSGVRFDELRSEQKALGKLIPKASPEERTALLQKAEQLKIDVKAAEAEQNEADETARTLLLQLGNIVHPDVPVGGEEDFVVLETHGTIRDFAAEGFEPKDHLELGEALGAIDVERGAKVSGSRFYYLTGVGALLELALVNAAIAQATEAGFIPMLTPALVRPRAMEGTGFLGQAAENVYHLEKDDYYLVGTSEVPLAAYHMDEIIDADKLPLRYAGFSPCFRREAGTYGKDTRGIFRVHQFDKVEMFSYVAPEDAEAEHKRLLDWEKQWLTSLELPFQVIDVATGDLGSSASRKFDCEAWIPTQGKYRELTSASNCDGFQARRLSVRMREEQGGKKTVQPLATLNGTLCAVPRTIVAILENHQLPDGSVRVPEVLRPYLGGREVLEPISK</sequence>
<dbReference type="InterPro" id="IPR015866">
    <property type="entry name" value="Ser-tRNA-synth_1_N"/>
</dbReference>
<feature type="binding site" evidence="8">
    <location>
        <position position="384"/>
    </location>
    <ligand>
        <name>L-serine</name>
        <dbReference type="ChEBI" id="CHEBI:33384"/>
    </ligand>
</feature>
<dbReference type="GO" id="GO:0006434">
    <property type="term" value="P:seryl-tRNA aminoacylation"/>
    <property type="evidence" value="ECO:0007669"/>
    <property type="project" value="UniProtKB-UniRule"/>
</dbReference>
<evidence type="ECO:0000256" key="7">
    <source>
        <dbReference type="HAMAP-Rule" id="MF_00176"/>
    </source>
</evidence>
<dbReference type="InterPro" id="IPR002317">
    <property type="entry name" value="Ser-tRNA-ligase_type_1"/>
</dbReference>
<dbReference type="InterPro" id="IPR033729">
    <property type="entry name" value="SerRS_core"/>
</dbReference>
<keyword evidence="13" id="KW-1185">Reference proteome</keyword>
<feature type="domain" description="Aminoacyl-transfer RNA synthetases class-II family profile" evidence="11">
    <location>
        <begin position="139"/>
        <end position="411"/>
    </location>
</feature>